<evidence type="ECO:0000313" key="4">
    <source>
        <dbReference type="Proteomes" id="UP000001353"/>
    </source>
</evidence>
<dbReference type="HAMAP" id="MF_00048">
    <property type="entry name" value="UPF0102"/>
    <property type="match status" value="1"/>
</dbReference>
<dbReference type="STRING" id="391595.RLO149_c035880"/>
<dbReference type="AlphaFoldDB" id="F7ZAY5"/>
<accession>F7ZAY5</accession>
<protein>
    <recommendedName>
        <fullName evidence="2">UPF0102 protein RLO149_c035880</fullName>
    </recommendedName>
</protein>
<evidence type="ECO:0000313" key="3">
    <source>
        <dbReference type="EMBL" id="AEI95527.1"/>
    </source>
</evidence>
<name>F7ZAY5_ROSLO</name>
<reference evidence="3 4" key="1">
    <citation type="journal article" date="2011" name="BMC Genomics">
        <title>Comparative genome analysis and genome-guided physiological analysis of Roseobacter litoralis.</title>
        <authorList>
            <person name="Kalhoefer D."/>
            <person name="Thole S."/>
            <person name="Voget S."/>
            <person name="Lehmann R."/>
            <person name="Liesegang H."/>
            <person name="Wollher A."/>
            <person name="Daniel R."/>
            <person name="Simon M."/>
            <person name="Brinkhoff T."/>
        </authorList>
    </citation>
    <scope>NUCLEOTIDE SEQUENCE [LARGE SCALE GENOMIC DNA]</scope>
    <source>
        <strain evidence="4">ATCC 49566 / DSM 6996 / JCM 21268 / NBRC 15278 / OCh 149</strain>
    </source>
</reference>
<dbReference type="InterPro" id="IPR011856">
    <property type="entry name" value="tRNA_endonuc-like_dom_sf"/>
</dbReference>
<dbReference type="Pfam" id="PF02021">
    <property type="entry name" value="UPF0102"/>
    <property type="match status" value="1"/>
</dbReference>
<dbReference type="RefSeq" id="WP_013963419.1">
    <property type="nucleotide sequence ID" value="NC_015730.1"/>
</dbReference>
<keyword evidence="4" id="KW-1185">Reference proteome</keyword>
<organism evidence="3 4">
    <name type="scientific">Roseobacter litoralis (strain ATCC 49566 / DSM 6996 / JCM 21268 / NBRC 15278 / OCh 149)</name>
    <dbReference type="NCBI Taxonomy" id="391595"/>
    <lineage>
        <taxon>Bacteria</taxon>
        <taxon>Pseudomonadati</taxon>
        <taxon>Pseudomonadota</taxon>
        <taxon>Alphaproteobacteria</taxon>
        <taxon>Rhodobacterales</taxon>
        <taxon>Roseobacteraceae</taxon>
        <taxon>Roseobacter</taxon>
    </lineage>
</organism>
<dbReference type="KEGG" id="rli:RLO149_c035880"/>
<dbReference type="PANTHER" id="PTHR34039:SF1">
    <property type="entry name" value="UPF0102 PROTEIN YRAN"/>
    <property type="match status" value="1"/>
</dbReference>
<dbReference type="GO" id="GO:0003676">
    <property type="term" value="F:nucleic acid binding"/>
    <property type="evidence" value="ECO:0007669"/>
    <property type="project" value="InterPro"/>
</dbReference>
<dbReference type="InterPro" id="IPR011335">
    <property type="entry name" value="Restrct_endonuc-II-like"/>
</dbReference>
<dbReference type="InterPro" id="IPR003509">
    <property type="entry name" value="UPF0102_YraN-like"/>
</dbReference>
<sequence>MPRSDAKVHAGRMAYHAGLSAEASVIREYETQGYTFEAQRWRGQGGEIDLILRKCGVVVFVEVKKSRSFEAAALRISLKQKQRIFAAAEEFVATEPKGLLTDMRFDVALVNATGAVQILENALSEG</sequence>
<comment type="similarity">
    <text evidence="1 2">Belongs to the UPF0102 family.</text>
</comment>
<dbReference type="eggNOG" id="COG0792">
    <property type="taxonomic scope" value="Bacteria"/>
</dbReference>
<dbReference type="PANTHER" id="PTHR34039">
    <property type="entry name" value="UPF0102 PROTEIN YRAN"/>
    <property type="match status" value="1"/>
</dbReference>
<dbReference type="EMBL" id="CP002623">
    <property type="protein sequence ID" value="AEI95527.1"/>
    <property type="molecule type" value="Genomic_DNA"/>
</dbReference>
<dbReference type="Proteomes" id="UP000001353">
    <property type="component" value="Chromosome"/>
</dbReference>
<evidence type="ECO:0000256" key="2">
    <source>
        <dbReference type="HAMAP-Rule" id="MF_00048"/>
    </source>
</evidence>
<dbReference type="HOGENOM" id="CLU_115353_0_1_5"/>
<dbReference type="SUPFAM" id="SSF52980">
    <property type="entry name" value="Restriction endonuclease-like"/>
    <property type="match status" value="1"/>
</dbReference>
<proteinExistence type="inferred from homology"/>
<dbReference type="Gene3D" id="3.40.1350.10">
    <property type="match status" value="1"/>
</dbReference>
<gene>
    <name evidence="3" type="ordered locus">RLO149_c035880</name>
</gene>
<evidence type="ECO:0000256" key="1">
    <source>
        <dbReference type="ARBA" id="ARBA00006738"/>
    </source>
</evidence>